<dbReference type="InterPro" id="IPR003710">
    <property type="entry name" value="ApbA"/>
</dbReference>
<reference evidence="7 8" key="1">
    <citation type="journal article" date="2013" name="ISME J.">
        <title>A metabolic model for members of the genus Tetrasphaera involved in enhanced biological phosphorus removal.</title>
        <authorList>
            <person name="Kristiansen R."/>
            <person name="Nguyen H.T.T."/>
            <person name="Saunders A.M."/>
            <person name="Nielsen J.L."/>
            <person name="Wimmer R."/>
            <person name="Le V.Q."/>
            <person name="McIlroy S.J."/>
            <person name="Petrovski S."/>
            <person name="Seviour R.J."/>
            <person name="Calteau A."/>
            <person name="Nielsen K.L."/>
            <person name="Nielsen P.H."/>
        </authorList>
    </citation>
    <scope>NUCLEOTIDE SEQUENCE [LARGE SCALE GENOMIC DNA]</scope>
    <source>
        <strain evidence="7 8">Ben110</strain>
    </source>
</reference>
<evidence type="ECO:0000259" key="5">
    <source>
        <dbReference type="Pfam" id="PF02558"/>
    </source>
</evidence>
<dbReference type="GO" id="GO:0008677">
    <property type="term" value="F:2-dehydropantoate 2-reductase activity"/>
    <property type="evidence" value="ECO:0007669"/>
    <property type="project" value="UniProtKB-EC"/>
</dbReference>
<evidence type="ECO:0000259" key="6">
    <source>
        <dbReference type="Pfam" id="PF08546"/>
    </source>
</evidence>
<keyword evidence="2 4" id="KW-0521">NADP</keyword>
<organism evidence="7 8">
    <name type="scientific">Nostocoides australiense Ben110</name>
    <dbReference type="NCBI Taxonomy" id="1193182"/>
    <lineage>
        <taxon>Bacteria</taxon>
        <taxon>Bacillati</taxon>
        <taxon>Actinomycetota</taxon>
        <taxon>Actinomycetes</taxon>
        <taxon>Micrococcales</taxon>
        <taxon>Intrasporangiaceae</taxon>
        <taxon>Nostocoides</taxon>
    </lineage>
</organism>
<dbReference type="GO" id="GO:0015940">
    <property type="term" value="P:pantothenate biosynthetic process"/>
    <property type="evidence" value="ECO:0007669"/>
    <property type="project" value="UniProtKB-UniPathway"/>
</dbReference>
<dbReference type="STRING" id="1193182.BN11_3050010"/>
<comment type="function">
    <text evidence="4">Catalyzes the NADPH-dependent reduction of ketopantoate into pantoic acid.</text>
</comment>
<evidence type="ECO:0000313" key="8">
    <source>
        <dbReference type="Proteomes" id="UP000035763"/>
    </source>
</evidence>
<dbReference type="Pfam" id="PF08546">
    <property type="entry name" value="ApbA_C"/>
    <property type="match status" value="1"/>
</dbReference>
<evidence type="ECO:0000313" key="7">
    <source>
        <dbReference type="EMBL" id="CCH73635.1"/>
    </source>
</evidence>
<comment type="catalytic activity">
    <reaction evidence="4">
        <text>(R)-pantoate + NADP(+) = 2-dehydropantoate + NADPH + H(+)</text>
        <dbReference type="Rhea" id="RHEA:16233"/>
        <dbReference type="ChEBI" id="CHEBI:11561"/>
        <dbReference type="ChEBI" id="CHEBI:15378"/>
        <dbReference type="ChEBI" id="CHEBI:15980"/>
        <dbReference type="ChEBI" id="CHEBI:57783"/>
        <dbReference type="ChEBI" id="CHEBI:58349"/>
        <dbReference type="EC" id="1.1.1.169"/>
    </reaction>
</comment>
<dbReference type="OrthoDB" id="4186253at2"/>
<evidence type="ECO:0000256" key="1">
    <source>
        <dbReference type="ARBA" id="ARBA00007870"/>
    </source>
</evidence>
<feature type="domain" description="Ketopantoate reductase C-terminal" evidence="6">
    <location>
        <begin position="177"/>
        <end position="290"/>
    </location>
</feature>
<keyword evidence="4" id="KW-0566">Pantothenate biosynthesis</keyword>
<comment type="pathway">
    <text evidence="4">Cofactor biosynthesis; (R)-pantothenate biosynthesis; (R)-pantoate from 3-methyl-2-oxobutanoate: step 2/2.</text>
</comment>
<dbReference type="InterPro" id="IPR013752">
    <property type="entry name" value="KPA_reductase"/>
</dbReference>
<keyword evidence="3 4" id="KW-0560">Oxidoreductase</keyword>
<gene>
    <name evidence="7" type="ORF">BN11_3050010</name>
</gene>
<dbReference type="SUPFAM" id="SSF48179">
    <property type="entry name" value="6-phosphogluconate dehydrogenase C-terminal domain-like"/>
    <property type="match status" value="1"/>
</dbReference>
<dbReference type="RefSeq" id="WP_048699274.1">
    <property type="nucleotide sequence ID" value="NZ_HG764815.1"/>
</dbReference>
<dbReference type="Pfam" id="PF02558">
    <property type="entry name" value="ApbA"/>
    <property type="match status" value="1"/>
</dbReference>
<dbReference type="PANTHER" id="PTHR21708:SF26">
    <property type="entry name" value="2-DEHYDROPANTOATE 2-REDUCTASE"/>
    <property type="match status" value="1"/>
</dbReference>
<evidence type="ECO:0000256" key="2">
    <source>
        <dbReference type="ARBA" id="ARBA00022857"/>
    </source>
</evidence>
<dbReference type="InterPro" id="IPR013332">
    <property type="entry name" value="KPR_N"/>
</dbReference>
<dbReference type="InterPro" id="IPR013328">
    <property type="entry name" value="6PGD_dom2"/>
</dbReference>
<dbReference type="Proteomes" id="UP000035763">
    <property type="component" value="Unassembled WGS sequence"/>
</dbReference>
<dbReference type="SUPFAM" id="SSF51735">
    <property type="entry name" value="NAD(P)-binding Rossmann-fold domains"/>
    <property type="match status" value="1"/>
</dbReference>
<dbReference type="InterPro" id="IPR036291">
    <property type="entry name" value="NAD(P)-bd_dom_sf"/>
</dbReference>
<dbReference type="InterPro" id="IPR008927">
    <property type="entry name" value="6-PGluconate_DH-like_C_sf"/>
</dbReference>
<accession>W6JY96</accession>
<dbReference type="Gene3D" id="3.40.50.720">
    <property type="entry name" value="NAD(P)-binding Rossmann-like Domain"/>
    <property type="match status" value="1"/>
</dbReference>
<comment type="similarity">
    <text evidence="1 4">Belongs to the ketopantoate reductase family.</text>
</comment>
<evidence type="ECO:0000256" key="3">
    <source>
        <dbReference type="ARBA" id="ARBA00023002"/>
    </source>
</evidence>
<dbReference type="UniPathway" id="UPA00028">
    <property type="reaction ID" value="UER00004"/>
</dbReference>
<dbReference type="EMBL" id="CAJA01000230">
    <property type="protein sequence ID" value="CCH73635.1"/>
    <property type="molecule type" value="Genomic_DNA"/>
</dbReference>
<proteinExistence type="inferred from homology"/>
<protein>
    <recommendedName>
        <fullName evidence="4">2-dehydropantoate 2-reductase</fullName>
        <ecNumber evidence="4">1.1.1.169</ecNumber>
    </recommendedName>
    <alternativeName>
        <fullName evidence="4">Ketopantoate reductase</fullName>
    </alternativeName>
</protein>
<dbReference type="EC" id="1.1.1.169" evidence="4"/>
<dbReference type="AlphaFoldDB" id="W6JY96"/>
<dbReference type="PANTHER" id="PTHR21708">
    <property type="entry name" value="PROBABLE 2-DEHYDROPANTOATE 2-REDUCTASE"/>
    <property type="match status" value="1"/>
</dbReference>
<evidence type="ECO:0000256" key="4">
    <source>
        <dbReference type="RuleBase" id="RU362068"/>
    </source>
</evidence>
<sequence>MTRYAVLGPGGVGGLLAIVLPSQGHDVVVLARPETATALRDSGFRLASPLFGERTESLDVATVLDRPVDAVFVTPKATALTNSLDLLPLDAVGDAIVVPFLNGVDHLALLRERYRNVVPGVIRVESTKVAPGVIEHASAFARIELAATGELAGPAGRVVDDLRAAGFDATLRDDENAMMWSKLTFLGPIALLTTRYQAPIGIIRDEHGDELRKVIEEFAAVSGAEGGPGDATAMAAVVETLTPEMKSSMQRDAEAGRPLELDAIGGAVLRAAQRHGIPVPTTTRLVDELGARR</sequence>
<dbReference type="Gene3D" id="1.10.1040.10">
    <property type="entry name" value="N-(1-d-carboxylethyl)-l-norvaline Dehydrogenase, domain 2"/>
    <property type="match status" value="1"/>
</dbReference>
<dbReference type="InterPro" id="IPR051402">
    <property type="entry name" value="KPR-Related"/>
</dbReference>
<dbReference type="GO" id="GO:0005737">
    <property type="term" value="C:cytoplasm"/>
    <property type="evidence" value="ECO:0007669"/>
    <property type="project" value="TreeGrafter"/>
</dbReference>
<dbReference type="NCBIfam" id="TIGR00745">
    <property type="entry name" value="apbA_panE"/>
    <property type="match status" value="1"/>
</dbReference>
<keyword evidence="8" id="KW-1185">Reference proteome</keyword>
<comment type="caution">
    <text evidence="7">The sequence shown here is derived from an EMBL/GenBank/DDBJ whole genome shotgun (WGS) entry which is preliminary data.</text>
</comment>
<name>W6JY96_9MICO</name>
<feature type="domain" description="Ketopantoate reductase N-terminal" evidence="5">
    <location>
        <begin position="4"/>
        <end position="145"/>
    </location>
</feature>